<accession>A0A8K1CHG5</accession>
<dbReference type="EMBL" id="SPLM01000072">
    <property type="protein sequence ID" value="TMW63636.1"/>
    <property type="molecule type" value="Genomic_DNA"/>
</dbReference>
<organism evidence="3 4">
    <name type="scientific">Pythium oligandrum</name>
    <name type="common">Mycoparasitic fungus</name>
    <dbReference type="NCBI Taxonomy" id="41045"/>
    <lineage>
        <taxon>Eukaryota</taxon>
        <taxon>Sar</taxon>
        <taxon>Stramenopiles</taxon>
        <taxon>Oomycota</taxon>
        <taxon>Peronosporomycetes</taxon>
        <taxon>Pythiales</taxon>
        <taxon>Pythiaceae</taxon>
        <taxon>Pythium</taxon>
    </lineage>
</organism>
<keyword evidence="4" id="KW-1185">Reference proteome</keyword>
<feature type="transmembrane region" description="Helical" evidence="1">
    <location>
        <begin position="46"/>
        <end position="68"/>
    </location>
</feature>
<evidence type="ECO:0000313" key="4">
    <source>
        <dbReference type="Proteomes" id="UP000794436"/>
    </source>
</evidence>
<reference evidence="3" key="1">
    <citation type="submission" date="2019-03" db="EMBL/GenBank/DDBJ databases">
        <title>Long read genome sequence of the mycoparasitic Pythium oligandrum ATCC 38472 isolated from sugarbeet rhizosphere.</title>
        <authorList>
            <person name="Gaulin E."/>
        </authorList>
    </citation>
    <scope>NUCLEOTIDE SEQUENCE</scope>
    <source>
        <strain evidence="3">ATCC 38472_TT</strain>
    </source>
</reference>
<keyword evidence="1" id="KW-0472">Membrane</keyword>
<name>A0A8K1CHG5_PYTOL</name>
<evidence type="ECO:0000313" key="3">
    <source>
        <dbReference type="EMBL" id="TMW63636.1"/>
    </source>
</evidence>
<feature type="chain" id="PRO_5035480760" evidence="2">
    <location>
        <begin position="23"/>
        <end position="198"/>
    </location>
</feature>
<evidence type="ECO:0000256" key="1">
    <source>
        <dbReference type="SAM" id="Phobius"/>
    </source>
</evidence>
<keyword evidence="1" id="KW-1133">Transmembrane helix</keyword>
<feature type="transmembrane region" description="Helical" evidence="1">
    <location>
        <begin position="89"/>
        <end position="109"/>
    </location>
</feature>
<gene>
    <name evidence="3" type="ORF">Poli38472_002577</name>
</gene>
<proteinExistence type="predicted"/>
<comment type="caution">
    <text evidence="3">The sequence shown here is derived from an EMBL/GenBank/DDBJ whole genome shotgun (WGS) entry which is preliminary data.</text>
</comment>
<feature type="signal peptide" evidence="2">
    <location>
        <begin position="1"/>
        <end position="22"/>
    </location>
</feature>
<keyword evidence="1" id="KW-0812">Transmembrane</keyword>
<protein>
    <submittedName>
        <fullName evidence="3">Uncharacterized protein</fullName>
    </submittedName>
</protein>
<dbReference type="OrthoDB" id="166170at2759"/>
<keyword evidence="2" id="KW-0732">Signal</keyword>
<dbReference type="Proteomes" id="UP000794436">
    <property type="component" value="Unassembled WGS sequence"/>
</dbReference>
<dbReference type="AlphaFoldDB" id="A0A8K1CHG5"/>
<evidence type="ECO:0000256" key="2">
    <source>
        <dbReference type="SAM" id="SignalP"/>
    </source>
</evidence>
<sequence length="198" mass="23610">MGCYYSTTYVFTLVILFSFVDSSDPIHQNPLLDLPKLLFQTDTLFTYLHDGFPLAIISIYSSLLFINWMISSYRYKRWRPDPHLLLARLFYSFDLFFAVFSPLEVLVYARYRFVFDRDEYQTRVEALVPGVFDHVAKLYADPVQVSRFRIGFHYLQFSSVSSLFIKSALNVLSLYKWMRTFGEERSQRRLRQYCSVQR</sequence>